<keyword evidence="11" id="KW-1185">Reference proteome</keyword>
<keyword evidence="3" id="KW-1003">Cell membrane</keyword>
<keyword evidence="9" id="KW-0966">Cell projection</keyword>
<evidence type="ECO:0000256" key="7">
    <source>
        <dbReference type="ARBA" id="ARBA00023136"/>
    </source>
</evidence>
<evidence type="ECO:0000313" key="10">
    <source>
        <dbReference type="EMBL" id="MEQ2275979.1"/>
    </source>
</evidence>
<sequence>CLCSSQVTLSEDDRLRMKLEFQKSLSVIDCCLVLPHAVSRTKLHAALTAWRAKSQEEMENVQSKGKTTEARKKTDISEVVCFQKRLQDRIQLFEKEREMESSVMNKVMEEMQRERKDYLLCQADKLAMQMATIIFQKAERWTKVLETSKAMVTLQNLLIQQLWERQIPELQHMAQSIHSHCLGLEEAEQQLQSERTELDRLQVFQRGVLLHKIQKEGFEAEEASEKDHVFELQPDCSMASILQEALHKCEQVIALTFERFQEITTSKQVKEEFKEQIKLKRLYLNCDQDLEFASQLVKQSHVSDDVLLEALRLLLPSLPESELLSISDALCRRHPVSASAEHERFGCAGEQNRAIPVRLREIVVRKNITNMPNGAMERERSLRLQEKRRSVLKKLLPRSHLLLPSDAGPFLVESRGKQDVFTKAQQRVDAIKEAVHGPAEENMTLASACSAPGSPATRERLFVFRNPPESNNTAVVPKSKKKRNFLNFKKGSVAPTT</sequence>
<evidence type="ECO:0000256" key="5">
    <source>
        <dbReference type="ARBA" id="ARBA00022692"/>
    </source>
</evidence>
<keyword evidence="8" id="KW-0206">Cytoskeleton</keyword>
<dbReference type="PANTHER" id="PTHR16795">
    <property type="entry name" value="LIMBIN/ELLIS-VAN CREVELD PROTEIN"/>
    <property type="match status" value="1"/>
</dbReference>
<keyword evidence="4" id="KW-0963">Cytoplasm</keyword>
<comment type="subcellular location">
    <subcellularLocation>
        <location evidence="2">Cell membrane</location>
        <topology evidence="2">Single-pass membrane protein</topology>
    </subcellularLocation>
    <subcellularLocation>
        <location evidence="1">Cytoplasm</location>
        <location evidence="1">Cytoskeleton</location>
        <location evidence="1">Cilium basal body</location>
    </subcellularLocation>
</comment>
<dbReference type="PANTHER" id="PTHR16795:SF14">
    <property type="entry name" value="LIMBIN"/>
    <property type="match status" value="1"/>
</dbReference>
<evidence type="ECO:0000256" key="6">
    <source>
        <dbReference type="ARBA" id="ARBA00022989"/>
    </source>
</evidence>
<evidence type="ECO:0008006" key="12">
    <source>
        <dbReference type="Google" id="ProtNLM"/>
    </source>
</evidence>
<evidence type="ECO:0000256" key="1">
    <source>
        <dbReference type="ARBA" id="ARBA00004120"/>
    </source>
</evidence>
<evidence type="ECO:0000256" key="3">
    <source>
        <dbReference type="ARBA" id="ARBA00022475"/>
    </source>
</evidence>
<protein>
    <recommendedName>
        <fullName evidence="12">Ellis van Creveld syndrome 2</fullName>
    </recommendedName>
</protein>
<keyword evidence="5" id="KW-0812">Transmembrane</keyword>
<keyword evidence="6" id="KW-1133">Transmembrane helix</keyword>
<evidence type="ECO:0000256" key="9">
    <source>
        <dbReference type="ARBA" id="ARBA00023273"/>
    </source>
</evidence>
<accession>A0ABV0X3V6</accession>
<evidence type="ECO:0000256" key="2">
    <source>
        <dbReference type="ARBA" id="ARBA00004162"/>
    </source>
</evidence>
<evidence type="ECO:0000256" key="4">
    <source>
        <dbReference type="ARBA" id="ARBA00022490"/>
    </source>
</evidence>
<proteinExistence type="predicted"/>
<feature type="non-terminal residue" evidence="10">
    <location>
        <position position="1"/>
    </location>
</feature>
<keyword evidence="7" id="KW-0472">Membrane</keyword>
<dbReference type="Proteomes" id="UP001444071">
    <property type="component" value="Unassembled WGS sequence"/>
</dbReference>
<gene>
    <name evidence="10" type="ORF">XENORESO_011825</name>
</gene>
<name>A0ABV0X3V6_9TELE</name>
<reference evidence="10 11" key="1">
    <citation type="submission" date="2021-06" db="EMBL/GenBank/DDBJ databases">
        <authorList>
            <person name="Palmer J.M."/>
        </authorList>
    </citation>
    <scope>NUCLEOTIDE SEQUENCE [LARGE SCALE GENOMIC DNA]</scope>
    <source>
        <strain evidence="10 11">XR_2019</strain>
        <tissue evidence="10">Muscle</tissue>
    </source>
</reference>
<comment type="caution">
    <text evidence="10">The sequence shown here is derived from an EMBL/GenBank/DDBJ whole genome shotgun (WGS) entry which is preliminary data.</text>
</comment>
<dbReference type="EMBL" id="JAHRIM010083728">
    <property type="protein sequence ID" value="MEQ2275979.1"/>
    <property type="molecule type" value="Genomic_DNA"/>
</dbReference>
<dbReference type="InterPro" id="IPR026501">
    <property type="entry name" value="Limbin/EVC"/>
</dbReference>
<evidence type="ECO:0000313" key="11">
    <source>
        <dbReference type="Proteomes" id="UP001444071"/>
    </source>
</evidence>
<evidence type="ECO:0000256" key="8">
    <source>
        <dbReference type="ARBA" id="ARBA00023212"/>
    </source>
</evidence>
<organism evidence="10 11">
    <name type="scientific">Xenotaenia resolanae</name>
    <dbReference type="NCBI Taxonomy" id="208358"/>
    <lineage>
        <taxon>Eukaryota</taxon>
        <taxon>Metazoa</taxon>
        <taxon>Chordata</taxon>
        <taxon>Craniata</taxon>
        <taxon>Vertebrata</taxon>
        <taxon>Euteleostomi</taxon>
        <taxon>Actinopterygii</taxon>
        <taxon>Neopterygii</taxon>
        <taxon>Teleostei</taxon>
        <taxon>Neoteleostei</taxon>
        <taxon>Acanthomorphata</taxon>
        <taxon>Ovalentaria</taxon>
        <taxon>Atherinomorphae</taxon>
        <taxon>Cyprinodontiformes</taxon>
        <taxon>Goodeidae</taxon>
        <taxon>Xenotaenia</taxon>
    </lineage>
</organism>